<name>A0A238X3A2_9PSEU</name>
<evidence type="ECO:0000313" key="1">
    <source>
        <dbReference type="EMBL" id="SNR53397.1"/>
    </source>
</evidence>
<reference evidence="1 2" key="1">
    <citation type="submission" date="2017-06" db="EMBL/GenBank/DDBJ databases">
        <authorList>
            <person name="Kim H.J."/>
            <person name="Triplett B.A."/>
        </authorList>
    </citation>
    <scope>NUCLEOTIDE SEQUENCE [LARGE SCALE GENOMIC DNA]</scope>
    <source>
        <strain evidence="1 2">DSM 45207</strain>
    </source>
</reference>
<dbReference type="Proteomes" id="UP000198348">
    <property type="component" value="Unassembled WGS sequence"/>
</dbReference>
<keyword evidence="2" id="KW-1185">Reference proteome</keyword>
<dbReference type="Pfam" id="PF08889">
    <property type="entry name" value="WbqC"/>
    <property type="match status" value="1"/>
</dbReference>
<accession>A0A238X3A2</accession>
<evidence type="ECO:0000313" key="2">
    <source>
        <dbReference type="Proteomes" id="UP000198348"/>
    </source>
</evidence>
<organism evidence="1 2">
    <name type="scientific">Haloechinothrix alba</name>
    <dbReference type="NCBI Taxonomy" id="664784"/>
    <lineage>
        <taxon>Bacteria</taxon>
        <taxon>Bacillati</taxon>
        <taxon>Actinomycetota</taxon>
        <taxon>Actinomycetes</taxon>
        <taxon>Pseudonocardiales</taxon>
        <taxon>Pseudonocardiaceae</taxon>
        <taxon>Haloechinothrix</taxon>
    </lineage>
</organism>
<dbReference type="OrthoDB" id="3611744at2"/>
<dbReference type="RefSeq" id="WP_089301288.1">
    <property type="nucleotide sequence ID" value="NZ_FZNW01000009.1"/>
</dbReference>
<protein>
    <submittedName>
        <fullName evidence="1">WbqC-like protein family protein</fullName>
    </submittedName>
</protein>
<dbReference type="EMBL" id="FZNW01000009">
    <property type="protein sequence ID" value="SNR53397.1"/>
    <property type="molecule type" value="Genomic_DNA"/>
</dbReference>
<dbReference type="AlphaFoldDB" id="A0A238X3A2"/>
<gene>
    <name evidence="1" type="ORF">SAMN06265360_10925</name>
</gene>
<dbReference type="InterPro" id="IPR014985">
    <property type="entry name" value="WbqC"/>
</dbReference>
<proteinExistence type="predicted"/>
<sequence>MTIVSVHQPNFMPWLKLLDKILASDVYIAYDTAQYTRSEFHSRQKIKMSSGPDWLTVPLRSPGTSAIKDVRIATDQPLRERHLHRITLAYRRCPYFDEVFPVLERVYRRDHEWLVELNLDLISSICDYLGSEVRIVRASELAHTGDRMQRLVQLLEGAGSSVHLTSTIGTEHDYMDPEVFHAAGIELRAQRFDHPVYGQPYGSFVPDLAAIDMLFCCGRETARILASRREFVTVATQSRDTDRVRSGSG</sequence>